<organism evidence="2 3">
    <name type="scientific">Camelina sativa</name>
    <name type="common">False flax</name>
    <name type="synonym">Myagrum sativum</name>
    <dbReference type="NCBI Taxonomy" id="90675"/>
    <lineage>
        <taxon>Eukaryota</taxon>
        <taxon>Viridiplantae</taxon>
        <taxon>Streptophyta</taxon>
        <taxon>Embryophyta</taxon>
        <taxon>Tracheophyta</taxon>
        <taxon>Spermatophyta</taxon>
        <taxon>Magnoliopsida</taxon>
        <taxon>eudicotyledons</taxon>
        <taxon>Gunneridae</taxon>
        <taxon>Pentapetalae</taxon>
        <taxon>rosids</taxon>
        <taxon>malvids</taxon>
        <taxon>Brassicales</taxon>
        <taxon>Brassicaceae</taxon>
        <taxon>Camelineae</taxon>
        <taxon>Camelina</taxon>
    </lineage>
</organism>
<dbReference type="PANTHER" id="PTHR10055">
    <property type="entry name" value="TRYPTOPHANYL-TRNA SYNTHETASE"/>
    <property type="match status" value="1"/>
</dbReference>
<reference evidence="2" key="1">
    <citation type="journal article" date="2014" name="Nat. Commun.">
        <title>The emerging biofuel crop Camelina sativa retains a highly undifferentiated hexaploid genome structure.</title>
        <authorList>
            <person name="Kagale S."/>
            <person name="Koh C."/>
            <person name="Nixon J."/>
            <person name="Bollina V."/>
            <person name="Clarke W.E."/>
            <person name="Tuteja R."/>
            <person name="Spillane C."/>
            <person name="Robinson S.J."/>
            <person name="Links M.G."/>
            <person name="Clarke C."/>
            <person name="Higgins E.E."/>
            <person name="Huebert T."/>
            <person name="Sharpe A.G."/>
            <person name="Parkin I.A."/>
        </authorList>
    </citation>
    <scope>NUCLEOTIDE SEQUENCE [LARGE SCALE GENOMIC DNA]</scope>
    <source>
        <strain evidence="2">cv. DH55</strain>
    </source>
</reference>
<dbReference type="GeneID" id="109125264"/>
<dbReference type="Proteomes" id="UP000694864">
    <property type="component" value="Chromosome 6"/>
</dbReference>
<dbReference type="Gene3D" id="3.40.50.620">
    <property type="entry name" value="HUPs"/>
    <property type="match status" value="1"/>
</dbReference>
<dbReference type="InterPro" id="IPR014729">
    <property type="entry name" value="Rossmann-like_a/b/a_fold"/>
</dbReference>
<sequence length="132" mass="15135">MEVEKKDETETDESEQVVNPWEVSAKVGEKIDYEKIIKEFGCKRIDQSLIDRVERLTCRQPHVFLRRVYWSTLCVYSTLYENVAKISPCVTDNKARSIFGLTGEDHIGKRTLFPCSAGSSHICSREWTSSVA</sequence>
<proteinExistence type="predicted"/>
<evidence type="ECO:0000313" key="2">
    <source>
        <dbReference type="Proteomes" id="UP000694864"/>
    </source>
</evidence>
<accession>A0ABM1RSH1</accession>
<protein>
    <recommendedName>
        <fullName evidence="1">Tryptophanyl-tRNA synthetase</fullName>
    </recommendedName>
</protein>
<gene>
    <name evidence="3" type="primary">LOC109125264</name>
</gene>
<name>A0ABM1RSH1_CAMSA</name>
<evidence type="ECO:0000313" key="3">
    <source>
        <dbReference type="RefSeq" id="XP_019101959.1"/>
    </source>
</evidence>
<evidence type="ECO:0000256" key="1">
    <source>
        <dbReference type="ARBA" id="ARBA00030268"/>
    </source>
</evidence>
<dbReference type="SUPFAM" id="SSF52374">
    <property type="entry name" value="Nucleotidylyl transferase"/>
    <property type="match status" value="1"/>
</dbReference>
<reference evidence="3" key="2">
    <citation type="submission" date="2025-08" db="UniProtKB">
        <authorList>
            <consortium name="RefSeq"/>
        </authorList>
    </citation>
    <scope>IDENTIFICATION</scope>
    <source>
        <tissue evidence="3">Leaf</tissue>
    </source>
</reference>
<keyword evidence="2" id="KW-1185">Reference proteome</keyword>
<dbReference type="PANTHER" id="PTHR10055:SF1">
    <property type="entry name" value="TRYPTOPHAN--TRNA LIGASE, CYTOPLASMIC"/>
    <property type="match status" value="1"/>
</dbReference>
<dbReference type="RefSeq" id="XP_019101959.1">
    <property type="nucleotide sequence ID" value="XM_019246414.1"/>
</dbReference>